<feature type="compositionally biased region" description="Polar residues" evidence="10">
    <location>
        <begin position="576"/>
        <end position="587"/>
    </location>
</feature>
<feature type="region of interest" description="Disordered" evidence="10">
    <location>
        <begin position="328"/>
        <end position="398"/>
    </location>
</feature>
<feature type="compositionally biased region" description="Low complexity" evidence="10">
    <location>
        <begin position="528"/>
        <end position="540"/>
    </location>
</feature>
<comment type="catalytic activity">
    <reaction evidence="7">
        <text>L-threonyl-[protein] + ATP = O-phospho-L-threonyl-[protein] + ADP + H(+)</text>
        <dbReference type="Rhea" id="RHEA:46608"/>
        <dbReference type="Rhea" id="RHEA-COMP:11060"/>
        <dbReference type="Rhea" id="RHEA-COMP:11605"/>
        <dbReference type="ChEBI" id="CHEBI:15378"/>
        <dbReference type="ChEBI" id="CHEBI:30013"/>
        <dbReference type="ChEBI" id="CHEBI:30616"/>
        <dbReference type="ChEBI" id="CHEBI:61977"/>
        <dbReference type="ChEBI" id="CHEBI:456216"/>
        <dbReference type="EC" id="2.7.11.1"/>
    </reaction>
</comment>
<dbReference type="GO" id="GO:0106310">
    <property type="term" value="F:protein serine kinase activity"/>
    <property type="evidence" value="ECO:0007669"/>
    <property type="project" value="RHEA"/>
</dbReference>
<comment type="catalytic activity">
    <reaction evidence="8">
        <text>L-seryl-[protein] + ATP = O-phospho-L-seryl-[protein] + ADP + H(+)</text>
        <dbReference type="Rhea" id="RHEA:17989"/>
        <dbReference type="Rhea" id="RHEA-COMP:9863"/>
        <dbReference type="Rhea" id="RHEA-COMP:11604"/>
        <dbReference type="ChEBI" id="CHEBI:15378"/>
        <dbReference type="ChEBI" id="CHEBI:29999"/>
        <dbReference type="ChEBI" id="CHEBI:30616"/>
        <dbReference type="ChEBI" id="CHEBI:83421"/>
        <dbReference type="ChEBI" id="CHEBI:456216"/>
        <dbReference type="EC" id="2.7.11.1"/>
    </reaction>
</comment>
<dbReference type="Pfam" id="PF00069">
    <property type="entry name" value="Pkinase"/>
    <property type="match status" value="1"/>
</dbReference>
<feature type="binding site" evidence="9">
    <location>
        <position position="71"/>
    </location>
    <ligand>
        <name>ATP</name>
        <dbReference type="ChEBI" id="CHEBI:30616"/>
    </ligand>
</feature>
<dbReference type="EMBL" id="CP002857">
    <property type="protein sequence ID" value="AEI08404.1"/>
    <property type="molecule type" value="Genomic_DNA"/>
</dbReference>
<feature type="compositionally biased region" description="Basic and acidic residues" evidence="10">
    <location>
        <begin position="16"/>
        <end position="31"/>
    </location>
</feature>
<evidence type="ECO:0000256" key="5">
    <source>
        <dbReference type="ARBA" id="ARBA00022777"/>
    </source>
</evidence>
<dbReference type="PROSITE" id="PS00108">
    <property type="entry name" value="PROTEIN_KINASE_ST"/>
    <property type="match status" value="1"/>
</dbReference>
<dbReference type="SUPFAM" id="SSF56112">
    <property type="entry name" value="Protein kinase-like (PK-like)"/>
    <property type="match status" value="1"/>
</dbReference>
<evidence type="ECO:0000256" key="7">
    <source>
        <dbReference type="ARBA" id="ARBA00047899"/>
    </source>
</evidence>
<dbReference type="GO" id="GO:0004674">
    <property type="term" value="F:protein serine/threonine kinase activity"/>
    <property type="evidence" value="ECO:0007669"/>
    <property type="project" value="UniProtKB-KW"/>
</dbReference>
<dbReference type="InterPro" id="IPR011009">
    <property type="entry name" value="Kinase-like_dom_sf"/>
</dbReference>
<reference evidence="13 14" key="1">
    <citation type="journal article" date="2012" name="BMC Genomics">
        <title>Complete genome sequence, lifestyle, and multi-drug resistance of the human pathogen Corynebacterium resistens DSM 45100 isolated from blood samples of a leukemia patient.</title>
        <authorList>
            <person name="Schroder J."/>
            <person name="Maus I."/>
            <person name="Meyer K."/>
            <person name="Wordemann S."/>
            <person name="Blom J."/>
            <person name="Jaenicke S."/>
            <person name="Schneider J."/>
            <person name="Trost E."/>
            <person name="Tauch A."/>
        </authorList>
    </citation>
    <scope>NUCLEOTIDE SEQUENCE [LARGE SCALE GENOMIC DNA]</scope>
    <source>
        <strain evidence="14">DSM 45100 / JCM 12819 / CCUG 50093 / GTC 2026 / SICGH 158</strain>
    </source>
</reference>
<feature type="region of interest" description="Disordered" evidence="10">
    <location>
        <begin position="423"/>
        <end position="611"/>
    </location>
</feature>
<dbReference type="PANTHER" id="PTHR43289">
    <property type="entry name" value="MITOGEN-ACTIVATED PROTEIN KINASE KINASE KINASE 20-RELATED"/>
    <property type="match status" value="1"/>
</dbReference>
<evidence type="ECO:0000256" key="9">
    <source>
        <dbReference type="PROSITE-ProRule" id="PRU10141"/>
    </source>
</evidence>
<feature type="compositionally biased region" description="Gly residues" evidence="10">
    <location>
        <begin position="555"/>
        <end position="571"/>
    </location>
</feature>
<dbReference type="PANTHER" id="PTHR43289:SF6">
    <property type="entry name" value="SERINE_THREONINE-PROTEIN KINASE NEKL-3"/>
    <property type="match status" value="1"/>
</dbReference>
<dbReference type="Gene3D" id="1.10.510.10">
    <property type="entry name" value="Transferase(Phosphotransferase) domain 1"/>
    <property type="match status" value="1"/>
</dbReference>
<feature type="compositionally biased region" description="Polar residues" evidence="10">
    <location>
        <begin position="486"/>
        <end position="527"/>
    </location>
</feature>
<dbReference type="AlphaFoldDB" id="F8E0M9"/>
<keyword evidence="5 13" id="KW-0418">Kinase</keyword>
<keyword evidence="11" id="KW-0812">Transmembrane</keyword>
<accession>F8E0M9</accession>
<keyword evidence="11" id="KW-0472">Membrane</keyword>
<feature type="compositionally biased region" description="Basic and acidic residues" evidence="10">
    <location>
        <begin position="475"/>
        <end position="485"/>
    </location>
</feature>
<dbReference type="PROSITE" id="PS00107">
    <property type="entry name" value="PROTEIN_KINASE_ATP"/>
    <property type="match status" value="1"/>
</dbReference>
<evidence type="ECO:0000256" key="3">
    <source>
        <dbReference type="ARBA" id="ARBA00022679"/>
    </source>
</evidence>
<dbReference type="Gene3D" id="3.30.200.20">
    <property type="entry name" value="Phosphorylase Kinase, domain 1"/>
    <property type="match status" value="1"/>
</dbReference>
<proteinExistence type="predicted"/>
<feature type="domain" description="Protein kinase" evidence="12">
    <location>
        <begin position="42"/>
        <end position="301"/>
    </location>
</feature>
<dbReference type="EC" id="2.7.11.1" evidence="1"/>
<evidence type="ECO:0000259" key="12">
    <source>
        <dbReference type="PROSITE" id="PS50011"/>
    </source>
</evidence>
<keyword evidence="11" id="KW-1133">Transmembrane helix</keyword>
<dbReference type="eggNOG" id="COG0515">
    <property type="taxonomic scope" value="Bacteria"/>
</dbReference>
<dbReference type="InterPro" id="IPR017441">
    <property type="entry name" value="Protein_kinase_ATP_BS"/>
</dbReference>
<dbReference type="PROSITE" id="PS50011">
    <property type="entry name" value="PROTEIN_KINASE_DOM"/>
    <property type="match status" value="1"/>
</dbReference>
<dbReference type="SMART" id="SM00220">
    <property type="entry name" value="S_TKc"/>
    <property type="match status" value="1"/>
</dbReference>
<dbReference type="GO" id="GO:0045717">
    <property type="term" value="P:negative regulation of fatty acid biosynthetic process"/>
    <property type="evidence" value="ECO:0007669"/>
    <property type="project" value="UniProtKB-ARBA"/>
</dbReference>
<evidence type="ECO:0000256" key="1">
    <source>
        <dbReference type="ARBA" id="ARBA00012513"/>
    </source>
</evidence>
<dbReference type="GO" id="GO:0005524">
    <property type="term" value="F:ATP binding"/>
    <property type="evidence" value="ECO:0007669"/>
    <property type="project" value="UniProtKB-UniRule"/>
</dbReference>
<dbReference type="CDD" id="cd14014">
    <property type="entry name" value="STKc_PknB_like"/>
    <property type="match status" value="1"/>
</dbReference>
<feature type="compositionally biased region" description="Polar residues" evidence="10">
    <location>
        <begin position="1"/>
        <end position="12"/>
    </location>
</feature>
<evidence type="ECO:0000256" key="8">
    <source>
        <dbReference type="ARBA" id="ARBA00048679"/>
    </source>
</evidence>
<gene>
    <name evidence="13" type="primary">pknA</name>
    <name evidence="13" type="ordered locus">CRES_0041</name>
</gene>
<evidence type="ECO:0000256" key="6">
    <source>
        <dbReference type="ARBA" id="ARBA00022840"/>
    </source>
</evidence>
<keyword evidence="2 13" id="KW-0723">Serine/threonine-protein kinase</keyword>
<evidence type="ECO:0000256" key="2">
    <source>
        <dbReference type="ARBA" id="ARBA00022527"/>
    </source>
</evidence>
<dbReference type="FunFam" id="1.10.510.10:FF:000021">
    <property type="entry name" value="Serine/threonine protein kinase"/>
    <property type="match status" value="1"/>
</dbReference>
<protein>
    <recommendedName>
        <fullName evidence="1">non-specific serine/threonine protein kinase</fullName>
        <ecNumber evidence="1">2.7.11.1</ecNumber>
    </recommendedName>
</protein>
<dbReference type="OrthoDB" id="9762169at2"/>
<evidence type="ECO:0000256" key="11">
    <source>
        <dbReference type="SAM" id="Phobius"/>
    </source>
</evidence>
<dbReference type="HOGENOM" id="CLU_000288_63_44_11"/>
<evidence type="ECO:0000313" key="13">
    <source>
        <dbReference type="EMBL" id="AEI08404.1"/>
    </source>
</evidence>
<keyword evidence="3 13" id="KW-0808">Transferase</keyword>
<dbReference type="InterPro" id="IPR000719">
    <property type="entry name" value="Prot_kinase_dom"/>
</dbReference>
<feature type="region of interest" description="Disordered" evidence="10">
    <location>
        <begin position="1"/>
        <end position="31"/>
    </location>
</feature>
<name>F8E0M9_CORRG</name>
<dbReference type="FunFam" id="3.30.200.20:FF:000035">
    <property type="entry name" value="Serine/threonine protein kinase Stk1"/>
    <property type="match status" value="1"/>
</dbReference>
<dbReference type="RefSeq" id="WP_013887438.1">
    <property type="nucleotide sequence ID" value="NC_015673.1"/>
</dbReference>
<organism evidence="13 14">
    <name type="scientific">Corynebacterium resistens (strain DSM 45100 / JCM 12819 / GTC 2026 / SICGH 158)</name>
    <dbReference type="NCBI Taxonomy" id="662755"/>
    <lineage>
        <taxon>Bacteria</taxon>
        <taxon>Bacillati</taxon>
        <taxon>Actinomycetota</taxon>
        <taxon>Actinomycetes</taxon>
        <taxon>Mycobacteriales</taxon>
        <taxon>Corynebacteriaceae</taxon>
        <taxon>Corynebacterium</taxon>
    </lineage>
</organism>
<keyword evidence="14" id="KW-1185">Reference proteome</keyword>
<dbReference type="InterPro" id="IPR008271">
    <property type="entry name" value="Ser/Thr_kinase_AS"/>
</dbReference>
<evidence type="ECO:0000256" key="4">
    <source>
        <dbReference type="ARBA" id="ARBA00022741"/>
    </source>
</evidence>
<sequence>MTHSDTPRNNGPTGRDVPDLDKDLQPDRTDFDRVQDMLGPRYQLNWIIGRGGMSTVWLARDTEAQRDVAVKILKPEYTENEEFRTRFRNEASAAEQLNSPNVVATYDYGEVRDRGAVFCYIIMEYVSGESLADVLTRERVLPESLVLDIMAQTARGLQAIHATGMVHRDIKPGNLLITSDGVVKVTDLGIAKAAAAVPLTRTGMVVGTAQYVSPEQAQGNSVGPASDIYSLGVVGYEILAGERPFAGESTVSVAIKHISEDPRPLPETVGQNMRELIGICLRKNPDARYADGEELAAATVLVSEGQRPPQPHRVPAVEDFGDHPLTEQLGAVAHGPGTRVPPMQGPAMDAAGPQNSPVASRRHPGPNNSQSPQGFAAAGTKGGRPANTSNQRPVRQKSGKAPVVILGLLAALAVGVAGYLLVNNSDDKAPGTQTRTITSRVTPPGNSEGNSQPNDSQPGLPENGSNQGDNWFGRNRGDNNNERPTDTTAPGQDGDSQQPTSQPENSEPTRAPGSPSQPGEGENSNAPGNQSNSNGVQNGNGNSGNGNQGNSNPRTGGGIGGNTQANGGGNPNPGTDSTSGEGNTNSPGGVRETGQLADHANTPHQVQPTATVAKGTDAFGQQAPPVQMMQFI</sequence>
<dbReference type="STRING" id="662755.CRES_0041"/>
<keyword evidence="6 9" id="KW-0067">ATP-binding</keyword>
<feature type="transmembrane region" description="Helical" evidence="11">
    <location>
        <begin position="401"/>
        <end position="422"/>
    </location>
</feature>
<evidence type="ECO:0000313" key="14">
    <source>
        <dbReference type="Proteomes" id="UP000000492"/>
    </source>
</evidence>
<dbReference type="KEGG" id="crd:CRES_0041"/>
<keyword evidence="4 9" id="KW-0547">Nucleotide-binding</keyword>
<dbReference type="Proteomes" id="UP000000492">
    <property type="component" value="Chromosome"/>
</dbReference>
<feature type="compositionally biased region" description="Polar residues" evidence="10">
    <location>
        <begin position="431"/>
        <end position="469"/>
    </location>
</feature>
<evidence type="ECO:0000256" key="10">
    <source>
        <dbReference type="SAM" id="MobiDB-lite"/>
    </source>
</evidence>